<evidence type="ECO:0000256" key="2">
    <source>
        <dbReference type="ARBA" id="ARBA00023319"/>
    </source>
</evidence>
<feature type="chain" id="PRO_5027894244" evidence="3">
    <location>
        <begin position="28"/>
        <end position="363"/>
    </location>
</feature>
<dbReference type="InterPro" id="IPR007110">
    <property type="entry name" value="Ig-like_dom"/>
</dbReference>
<feature type="signal peptide" evidence="3">
    <location>
        <begin position="1"/>
        <end position="27"/>
    </location>
</feature>
<keyword evidence="3" id="KW-0732">Signal</keyword>
<dbReference type="PROSITE" id="PS50835">
    <property type="entry name" value="IG_LIKE"/>
    <property type="match status" value="1"/>
</dbReference>
<dbReference type="InterPro" id="IPR037055">
    <property type="entry name" value="MHC_I-like_Ag-recog_sf"/>
</dbReference>
<proteinExistence type="predicted"/>
<dbReference type="SMART" id="SM00407">
    <property type="entry name" value="IGc1"/>
    <property type="match status" value="1"/>
</dbReference>
<dbReference type="PANTHER" id="PTHR16675">
    <property type="entry name" value="MHC CLASS I-RELATED"/>
    <property type="match status" value="1"/>
</dbReference>
<dbReference type="PANTHER" id="PTHR16675:SF193">
    <property type="entry name" value="LOC571647 PROTEIN-RELATED"/>
    <property type="match status" value="1"/>
</dbReference>
<keyword evidence="2" id="KW-0393">Immunoglobulin domain</keyword>
<evidence type="ECO:0000256" key="1">
    <source>
        <dbReference type="ARBA" id="ARBA00023180"/>
    </source>
</evidence>
<dbReference type="Pfam" id="PF07654">
    <property type="entry name" value="C1-set"/>
    <property type="match status" value="1"/>
</dbReference>
<dbReference type="Pfam" id="PF00129">
    <property type="entry name" value="MHC_I"/>
    <property type="match status" value="1"/>
</dbReference>
<evidence type="ECO:0000259" key="4">
    <source>
        <dbReference type="PROSITE" id="PS50835"/>
    </source>
</evidence>
<evidence type="ECO:0000313" key="5">
    <source>
        <dbReference type="Proteomes" id="UP000515129"/>
    </source>
</evidence>
<dbReference type="GO" id="GO:0005615">
    <property type="term" value="C:extracellular space"/>
    <property type="evidence" value="ECO:0007669"/>
    <property type="project" value="TreeGrafter"/>
</dbReference>
<reference evidence="6" key="1">
    <citation type="submission" date="2025-08" db="UniProtKB">
        <authorList>
            <consortium name="RefSeq"/>
        </authorList>
    </citation>
    <scope>IDENTIFICATION</scope>
    <source>
        <strain evidence="6">Wakin</strain>
        <tissue evidence="6">Muscle</tissue>
    </source>
</reference>
<dbReference type="Gene3D" id="2.60.40.10">
    <property type="entry name" value="Immunoglobulins"/>
    <property type="match status" value="1"/>
</dbReference>
<dbReference type="KEGG" id="caua:113061960"/>
<dbReference type="OrthoDB" id="8923470at2759"/>
<protein>
    <submittedName>
        <fullName evidence="6">H-2 class I histocompatibility antigen, K-K alpha chain-like</fullName>
    </submittedName>
</protein>
<organism evidence="5 6">
    <name type="scientific">Carassius auratus</name>
    <name type="common">Goldfish</name>
    <dbReference type="NCBI Taxonomy" id="7957"/>
    <lineage>
        <taxon>Eukaryota</taxon>
        <taxon>Metazoa</taxon>
        <taxon>Chordata</taxon>
        <taxon>Craniata</taxon>
        <taxon>Vertebrata</taxon>
        <taxon>Euteleostomi</taxon>
        <taxon>Actinopterygii</taxon>
        <taxon>Neopterygii</taxon>
        <taxon>Teleostei</taxon>
        <taxon>Ostariophysi</taxon>
        <taxon>Cypriniformes</taxon>
        <taxon>Cyprinidae</taxon>
        <taxon>Cyprininae</taxon>
        <taxon>Carassius</taxon>
    </lineage>
</organism>
<dbReference type="GO" id="GO:0006955">
    <property type="term" value="P:immune response"/>
    <property type="evidence" value="ECO:0007669"/>
    <property type="project" value="TreeGrafter"/>
</dbReference>
<dbReference type="SUPFAM" id="SSF48726">
    <property type="entry name" value="Immunoglobulin"/>
    <property type="match status" value="1"/>
</dbReference>
<dbReference type="InterPro" id="IPR003597">
    <property type="entry name" value="Ig_C1-set"/>
</dbReference>
<dbReference type="Gene3D" id="3.30.500.10">
    <property type="entry name" value="MHC class I-like antigen recognition-like"/>
    <property type="match status" value="1"/>
</dbReference>
<dbReference type="InterPro" id="IPR011161">
    <property type="entry name" value="MHC_I-like_Ag-recog"/>
</dbReference>
<evidence type="ECO:0000256" key="3">
    <source>
        <dbReference type="SAM" id="SignalP"/>
    </source>
</evidence>
<dbReference type="AlphaFoldDB" id="A0A6P6LTW9"/>
<keyword evidence="1" id="KW-0325">Glycoprotein</keyword>
<dbReference type="InterPro" id="IPR011162">
    <property type="entry name" value="MHC_I/II-like_Ag-recog"/>
</dbReference>
<gene>
    <name evidence="6" type="primary">LOC113061960</name>
</gene>
<dbReference type="SUPFAM" id="SSF54452">
    <property type="entry name" value="MHC antigen-recognition domain"/>
    <property type="match status" value="2"/>
</dbReference>
<dbReference type="Proteomes" id="UP000515129">
    <property type="component" value="Chromosome 44"/>
</dbReference>
<dbReference type="InterPro" id="IPR003006">
    <property type="entry name" value="Ig/MHC_CS"/>
</dbReference>
<evidence type="ECO:0000313" key="6">
    <source>
        <dbReference type="RefSeq" id="XP_026087252.1"/>
    </source>
</evidence>
<dbReference type="InterPro" id="IPR036179">
    <property type="entry name" value="Ig-like_dom_sf"/>
</dbReference>
<accession>A0A6P6LTW9</accession>
<dbReference type="RefSeq" id="XP_026087252.1">
    <property type="nucleotide sequence ID" value="XM_026231467.1"/>
</dbReference>
<sequence>MAKWFPRSFLLSVYILMPCLIYHPCLSDAHQDKLERHYLHYMFTAWTKADIIPVLSAVGVVDDRQISDDSNEVPDLIRMILTTDDGTDAFVQQCDSNWYKHQLYILSNCTQCSELHTFQRRIGCEVEKFPNGTVMSLRAFDEYGFDGEDFIAFDYDTMLWIDKTPKAKETKNKWDLQTDRNQIIKNYFETCMDWISTFNNTHENSPDVGVFARKAPDDHSKLVLICLVTGFYPRDIEMNIRLNRITLGNQIFSEIRPNDDGSFQMRSSVKIDRNHKGSYDCHVIHSSLTEPVSAEWERHHFYYRFTVLSKAEIFPEFTAEAVSDDRQISHYNNEAEEWKGETLIEYPGLEAPGEPSQQAHNVI</sequence>
<dbReference type="InterPro" id="IPR013783">
    <property type="entry name" value="Ig-like_fold"/>
</dbReference>
<dbReference type="InterPro" id="IPR050208">
    <property type="entry name" value="MHC_class-I_related"/>
</dbReference>
<keyword evidence="5" id="KW-1185">Reference proteome</keyword>
<dbReference type="PROSITE" id="PS00290">
    <property type="entry name" value="IG_MHC"/>
    <property type="match status" value="1"/>
</dbReference>
<dbReference type="GeneID" id="113061960"/>
<feature type="domain" description="Ig-like" evidence="4">
    <location>
        <begin position="206"/>
        <end position="293"/>
    </location>
</feature>
<dbReference type="GO" id="GO:0009897">
    <property type="term" value="C:external side of plasma membrane"/>
    <property type="evidence" value="ECO:0007669"/>
    <property type="project" value="TreeGrafter"/>
</dbReference>
<name>A0A6P6LTW9_CARAU</name>